<reference evidence="5 6" key="1">
    <citation type="submission" date="2021-01" db="EMBL/GenBank/DDBJ databases">
        <title>Genomic Encyclopedia of Type Strains, Phase IV (KMG-IV): sequencing the most valuable type-strain genomes for metagenomic binning, comparative biology and taxonomic classification.</title>
        <authorList>
            <person name="Goeker M."/>
        </authorList>
    </citation>
    <scope>NUCLEOTIDE SEQUENCE [LARGE SCALE GENOMIC DNA]</scope>
    <source>
        <strain evidence="5 6">DSM 24834</strain>
    </source>
</reference>
<dbReference type="InterPro" id="IPR000277">
    <property type="entry name" value="Cys/Met-Metab_PyrdxlP-dep_enz"/>
</dbReference>
<evidence type="ECO:0000256" key="1">
    <source>
        <dbReference type="ARBA" id="ARBA00001933"/>
    </source>
</evidence>
<dbReference type="SUPFAM" id="SSF53383">
    <property type="entry name" value="PLP-dependent transferases"/>
    <property type="match status" value="1"/>
</dbReference>
<dbReference type="Pfam" id="PF01053">
    <property type="entry name" value="Cys_Met_Meta_PP"/>
    <property type="match status" value="1"/>
</dbReference>
<accession>A0ABS2NDN8</accession>
<name>A0ABS2NDN8_9BACI</name>
<dbReference type="InterPro" id="IPR054542">
    <property type="entry name" value="Cys_met_metab_PP"/>
</dbReference>
<dbReference type="CDD" id="cd00614">
    <property type="entry name" value="CGS_like"/>
    <property type="match status" value="1"/>
</dbReference>
<evidence type="ECO:0000256" key="2">
    <source>
        <dbReference type="ARBA" id="ARBA00009077"/>
    </source>
</evidence>
<dbReference type="PROSITE" id="PS00868">
    <property type="entry name" value="CYS_MET_METAB_PP"/>
    <property type="match status" value="1"/>
</dbReference>
<evidence type="ECO:0000256" key="4">
    <source>
        <dbReference type="RuleBase" id="RU362118"/>
    </source>
</evidence>
<organism evidence="5 6">
    <name type="scientific">Rossellomorea pakistanensis</name>
    <dbReference type="NCBI Taxonomy" id="992288"/>
    <lineage>
        <taxon>Bacteria</taxon>
        <taxon>Bacillati</taxon>
        <taxon>Bacillota</taxon>
        <taxon>Bacilli</taxon>
        <taxon>Bacillales</taxon>
        <taxon>Bacillaceae</taxon>
        <taxon>Rossellomorea</taxon>
    </lineage>
</organism>
<keyword evidence="3 4" id="KW-0663">Pyridoxal phosphate</keyword>
<dbReference type="InterPro" id="IPR015424">
    <property type="entry name" value="PyrdxlP-dep_Trfase"/>
</dbReference>
<dbReference type="InterPro" id="IPR015421">
    <property type="entry name" value="PyrdxlP-dep_Trfase_major"/>
</dbReference>
<comment type="caution">
    <text evidence="5">The sequence shown here is derived from an EMBL/GenBank/DDBJ whole genome shotgun (WGS) entry which is preliminary data.</text>
</comment>
<gene>
    <name evidence="5" type="ORF">JOC86_002467</name>
</gene>
<comment type="cofactor">
    <cofactor evidence="1 4">
        <name>pyridoxal 5'-phosphate</name>
        <dbReference type="ChEBI" id="CHEBI:597326"/>
    </cofactor>
</comment>
<dbReference type="PIRSF" id="PIRSF001434">
    <property type="entry name" value="CGS"/>
    <property type="match status" value="1"/>
</dbReference>
<dbReference type="PANTHER" id="PTHR11808">
    <property type="entry name" value="TRANS-SULFURATION ENZYME FAMILY MEMBER"/>
    <property type="match status" value="1"/>
</dbReference>
<evidence type="ECO:0000313" key="5">
    <source>
        <dbReference type="EMBL" id="MBM7585925.1"/>
    </source>
</evidence>
<dbReference type="EMBL" id="JAFBDZ010000002">
    <property type="protein sequence ID" value="MBM7585925.1"/>
    <property type="molecule type" value="Genomic_DNA"/>
</dbReference>
<evidence type="ECO:0000256" key="3">
    <source>
        <dbReference type="ARBA" id="ARBA00022898"/>
    </source>
</evidence>
<comment type="similarity">
    <text evidence="2 4">Belongs to the trans-sulfuration enzymes family.</text>
</comment>
<protein>
    <submittedName>
        <fullName evidence="5">Cystathionine beta-lyase/cystathionine gamma-synthase</fullName>
    </submittedName>
</protein>
<dbReference type="Proteomes" id="UP001646157">
    <property type="component" value="Unassembled WGS sequence"/>
</dbReference>
<dbReference type="Gene3D" id="3.90.1150.10">
    <property type="entry name" value="Aspartate Aminotransferase, domain 1"/>
    <property type="match status" value="1"/>
</dbReference>
<proteinExistence type="inferred from homology"/>
<evidence type="ECO:0000313" key="6">
    <source>
        <dbReference type="Proteomes" id="UP001646157"/>
    </source>
</evidence>
<dbReference type="InterPro" id="IPR015422">
    <property type="entry name" value="PyrdxlP-dep_Trfase_small"/>
</dbReference>
<keyword evidence="6" id="KW-1185">Reference proteome</keyword>
<sequence>MKFGTKVVHSSLSPNKQVKSKTTPIYQTSAFAFSSLEELEGFYQGESPYLYSRVGNPNTDELGMTVAQLEGAPAGVAASSGLGAILSGVVALCGQGDHIVASEDLYGGTYQLLKEELQSFGITTSFVDFSDQQKIEKAITPQTKLLFSETITNPFLRVEDIENLVAFAKTHHLKTMIDNTFATPYLLQPFTMGVDLVVHSATKYIGGHSDITAGVIVGAEEIISAVKTKVVNMGVNLSPFEAWLTCRGNKTLALRMSKQSENAERLATYFQPHPQIEKVFYPKNVSLKGNGAIVTIELSRDCDISTFFRSLGWVKIVPTLAGVETSVSYPLGTSHRALPPQAQEKLGITTHVVRISVGIEELEDIIEQFKHALTSSLK</sequence>
<dbReference type="RefSeq" id="WP_205172819.1">
    <property type="nucleotide sequence ID" value="NZ_JAFBDZ010000002.1"/>
</dbReference>
<dbReference type="Gene3D" id="3.40.640.10">
    <property type="entry name" value="Type I PLP-dependent aspartate aminotransferase-like (Major domain)"/>
    <property type="match status" value="1"/>
</dbReference>